<keyword evidence="2" id="KW-1185">Reference proteome</keyword>
<proteinExistence type="predicted"/>
<organism evidence="1 2">
    <name type="scientific">Hyalomma asiaticum</name>
    <name type="common">Tick</name>
    <dbReference type="NCBI Taxonomy" id="266040"/>
    <lineage>
        <taxon>Eukaryota</taxon>
        <taxon>Metazoa</taxon>
        <taxon>Ecdysozoa</taxon>
        <taxon>Arthropoda</taxon>
        <taxon>Chelicerata</taxon>
        <taxon>Arachnida</taxon>
        <taxon>Acari</taxon>
        <taxon>Parasitiformes</taxon>
        <taxon>Ixodida</taxon>
        <taxon>Ixodoidea</taxon>
        <taxon>Ixodidae</taxon>
        <taxon>Hyalomminae</taxon>
        <taxon>Hyalomma</taxon>
    </lineage>
</organism>
<accession>A0ACB7TRH3</accession>
<evidence type="ECO:0000313" key="1">
    <source>
        <dbReference type="EMBL" id="KAH6948866.1"/>
    </source>
</evidence>
<name>A0ACB7TRH3_HYAAI</name>
<sequence>MTLRQISDDILNNYNQQVDHDPQLKKMLDERYQLPVYNSYDSILDAIHQSSVVIIRGATGCGKTTQVSTIKAMKCEKQCYKETRMFTNEINFQWLIWEPHSYLLTQPIMSDTTLSVDCMDVPISDNSSITFQTTCNNAARPVPVKIPKRGLNQTALRDCYIPARPHTP</sequence>
<reference evidence="1" key="1">
    <citation type="submission" date="2020-05" db="EMBL/GenBank/DDBJ databases">
        <title>Large-scale comparative analyses of tick genomes elucidate their genetic diversity and vector capacities.</title>
        <authorList>
            <person name="Jia N."/>
            <person name="Wang J."/>
            <person name="Shi W."/>
            <person name="Du L."/>
            <person name="Sun Y."/>
            <person name="Zhan W."/>
            <person name="Jiang J."/>
            <person name="Wang Q."/>
            <person name="Zhang B."/>
            <person name="Ji P."/>
            <person name="Sakyi L.B."/>
            <person name="Cui X."/>
            <person name="Yuan T."/>
            <person name="Jiang B."/>
            <person name="Yang W."/>
            <person name="Lam T.T.-Y."/>
            <person name="Chang Q."/>
            <person name="Ding S."/>
            <person name="Wang X."/>
            <person name="Zhu J."/>
            <person name="Ruan X."/>
            <person name="Zhao L."/>
            <person name="Wei J."/>
            <person name="Que T."/>
            <person name="Du C."/>
            <person name="Cheng J."/>
            <person name="Dai P."/>
            <person name="Han X."/>
            <person name="Huang E."/>
            <person name="Gao Y."/>
            <person name="Liu J."/>
            <person name="Shao H."/>
            <person name="Ye R."/>
            <person name="Li L."/>
            <person name="Wei W."/>
            <person name="Wang X."/>
            <person name="Wang C."/>
            <person name="Yang T."/>
            <person name="Huo Q."/>
            <person name="Li W."/>
            <person name="Guo W."/>
            <person name="Chen H."/>
            <person name="Zhou L."/>
            <person name="Ni X."/>
            <person name="Tian J."/>
            <person name="Zhou Y."/>
            <person name="Sheng Y."/>
            <person name="Liu T."/>
            <person name="Pan Y."/>
            <person name="Xia L."/>
            <person name="Li J."/>
            <person name="Zhao F."/>
            <person name="Cao W."/>
        </authorList>
    </citation>
    <scope>NUCLEOTIDE SEQUENCE</scope>
    <source>
        <strain evidence="1">Hyas-2018</strain>
    </source>
</reference>
<dbReference type="EMBL" id="CM023481">
    <property type="protein sequence ID" value="KAH6948866.1"/>
    <property type="molecule type" value="Genomic_DNA"/>
</dbReference>
<gene>
    <name evidence="1" type="ORF">HPB50_026617</name>
</gene>
<dbReference type="Proteomes" id="UP000821845">
    <property type="component" value="Chromosome 1"/>
</dbReference>
<protein>
    <submittedName>
        <fullName evidence="1">Uncharacterized protein</fullName>
    </submittedName>
</protein>
<evidence type="ECO:0000313" key="2">
    <source>
        <dbReference type="Proteomes" id="UP000821845"/>
    </source>
</evidence>
<comment type="caution">
    <text evidence="1">The sequence shown here is derived from an EMBL/GenBank/DDBJ whole genome shotgun (WGS) entry which is preliminary data.</text>
</comment>